<dbReference type="CDD" id="cd02576">
    <property type="entry name" value="PseudoU_synth_ScPUS7"/>
    <property type="match status" value="1"/>
</dbReference>
<accession>A0ABR4PUN7</accession>
<evidence type="ECO:0000256" key="3">
    <source>
        <dbReference type="ARBA" id="ARBA00023235"/>
    </source>
</evidence>
<dbReference type="Proteomes" id="UP001629113">
    <property type="component" value="Unassembled WGS sequence"/>
</dbReference>
<dbReference type="PROSITE" id="PS01268">
    <property type="entry name" value="UPF0024"/>
    <property type="match status" value="1"/>
</dbReference>
<feature type="region of interest" description="Disordered" evidence="4">
    <location>
        <begin position="910"/>
        <end position="960"/>
    </location>
</feature>
<feature type="compositionally biased region" description="Low complexity" evidence="4">
    <location>
        <begin position="47"/>
        <end position="66"/>
    </location>
</feature>
<keyword evidence="2" id="KW-0819">tRNA processing</keyword>
<feature type="region of interest" description="Disordered" evidence="4">
    <location>
        <begin position="337"/>
        <end position="359"/>
    </location>
</feature>
<dbReference type="EMBL" id="JBFCZG010000001">
    <property type="protein sequence ID" value="KAL3427084.1"/>
    <property type="molecule type" value="Genomic_DNA"/>
</dbReference>
<comment type="similarity">
    <text evidence="1">Belongs to the pseudouridine synthase TruD family.</text>
</comment>
<dbReference type="Pfam" id="PF01142">
    <property type="entry name" value="TruD"/>
    <property type="match status" value="1"/>
</dbReference>
<evidence type="ECO:0000313" key="6">
    <source>
        <dbReference type="EMBL" id="KAL3427084.1"/>
    </source>
</evidence>
<protein>
    <submittedName>
        <fullName evidence="6">tRNA pseudouridine synthase d</fullName>
    </submittedName>
</protein>
<feature type="compositionally biased region" description="Basic and acidic residues" evidence="4">
    <location>
        <begin position="179"/>
        <end position="188"/>
    </location>
</feature>
<sequence length="1070" mass="116376">MASATSPKVVAEREGAEDAAAPPAKRVKLSETQQSINPTLTSTSTPNFAATHSNNINNNTSSDTANMVDKTPQPGGANSGFQPEREAEVGILHFVNSTNPGFSGVLKQRYTDFLVNEIEPDGTVVHLTDDKAPKIQAAPVAKEIKAAENEFPKPGAAPDATLPNEPLANGANQAADTDTPTKQKEPIRVTRFASQDIRLEDPNFSFSHSDVQPPVAENKDQALKDISNASAARPAVDTPTPATVALAAEKPEFLSVEDEKLLTTYFGQEIRDQILKFYKEILAKPDKRPGSFGTLTSDPIMDKELRTKVHQDVRRIFESRLETVSLNDGIIQISAAAKARSNQAPNPRPGRSNQPKGKLGWQELGGQYLHFSLYKENKDTMEVISYLARVLKIKPRDFAFSGTKDRRAVTVQRVSVFRQYADRLASNNRSLFNARLGNFKYEKHGLELGDLQGNQFHITLRDCHFGDDGALDIQNRMVIANKVVGQALDHLQAHGFLNYYGLQRFGTFGIGTDAVGAKILNGDFEGAVRAILTVSDESMAAALGSDAARVGTTINKDDIARAQAIDMFNKTGTSHAALQRLPRKFSAESAIIRHLGSQGKSTDYLGALLVINRNLRLMYVHAYQSLVWNTVVSERWVRYGNRVVKGDLVLVDGQAARNAAAHSKEDEMDENGEIIVRPAADDVAVAHDDLFQRARPLSEEEAATGKYSIFDIVLPTPGYDIEYPDNDIGDYYKDFMSSEKGGCLDPADMRRNQKDFSLSGSYRKMIAQIGKDPSFEVKVYEEENEQLVETDLEKLNKSRPQSHHNQNGRADGQRGRGGRNARGDSAQHGSASVERERPTRIQSTSVAAWNALPAQLAASDKVAAEQAALDRLNPTKSEDLKFPTFKDTYIQTVVENGFTQRTGLRSTTVHEGNVGSAEPGSKSETTIPIQVDGSQDPSVGIDNKTSTTAPTASLEAKTEGDVPMSNVAEFAGSATGSVDVSSKKRSLEKISGVPAETSASDTIVLKAEEATDSDENIKAGGSETQYGEHAKLAVVVKFALGSSQYATMALRELMKVGGVRTYKPDFSGGR</sequence>
<evidence type="ECO:0000256" key="4">
    <source>
        <dbReference type="SAM" id="MobiDB-lite"/>
    </source>
</evidence>
<evidence type="ECO:0000256" key="2">
    <source>
        <dbReference type="ARBA" id="ARBA00022694"/>
    </source>
</evidence>
<evidence type="ECO:0000313" key="7">
    <source>
        <dbReference type="Proteomes" id="UP001629113"/>
    </source>
</evidence>
<feature type="region of interest" description="Disordered" evidence="4">
    <location>
        <begin position="151"/>
        <end position="188"/>
    </location>
</feature>
<dbReference type="PANTHER" id="PTHR13326:SF21">
    <property type="entry name" value="PSEUDOURIDYLATE SYNTHASE PUS7L"/>
    <property type="match status" value="1"/>
</dbReference>
<evidence type="ECO:0000256" key="1">
    <source>
        <dbReference type="ARBA" id="ARBA00007953"/>
    </source>
</evidence>
<dbReference type="InterPro" id="IPR042214">
    <property type="entry name" value="TruD_catalytic"/>
</dbReference>
<dbReference type="InterPro" id="IPR011760">
    <property type="entry name" value="PsdUridine_synth_TruD_insert"/>
</dbReference>
<organism evidence="6 7">
    <name type="scientific">Phlyctema vagabunda</name>
    <dbReference type="NCBI Taxonomy" id="108571"/>
    <lineage>
        <taxon>Eukaryota</taxon>
        <taxon>Fungi</taxon>
        <taxon>Dikarya</taxon>
        <taxon>Ascomycota</taxon>
        <taxon>Pezizomycotina</taxon>
        <taxon>Leotiomycetes</taxon>
        <taxon>Helotiales</taxon>
        <taxon>Dermateaceae</taxon>
        <taxon>Phlyctema</taxon>
    </lineage>
</organism>
<proteinExistence type="inferred from homology"/>
<feature type="region of interest" description="Disordered" evidence="4">
    <location>
        <begin position="1"/>
        <end position="82"/>
    </location>
</feature>
<evidence type="ECO:0000259" key="5">
    <source>
        <dbReference type="PROSITE" id="PS50984"/>
    </source>
</evidence>
<feature type="region of interest" description="Disordered" evidence="4">
    <location>
        <begin position="795"/>
        <end position="840"/>
    </location>
</feature>
<name>A0ABR4PUN7_9HELO</name>
<feature type="domain" description="TRUD" evidence="5">
    <location>
        <begin position="495"/>
        <end position="768"/>
    </location>
</feature>
<dbReference type="InterPro" id="IPR020119">
    <property type="entry name" value="PsdUridine_synth_TruD_CS"/>
</dbReference>
<feature type="compositionally biased region" description="Polar residues" evidence="4">
    <location>
        <begin position="340"/>
        <end position="355"/>
    </location>
</feature>
<dbReference type="PROSITE" id="PS50984">
    <property type="entry name" value="TRUD"/>
    <property type="match status" value="1"/>
</dbReference>
<dbReference type="InterPro" id="IPR001656">
    <property type="entry name" value="PsdUridine_synth_TruD"/>
</dbReference>
<feature type="compositionally biased region" description="Polar residues" evidence="4">
    <location>
        <begin position="30"/>
        <end position="46"/>
    </location>
</feature>
<dbReference type="SUPFAM" id="SSF55120">
    <property type="entry name" value="Pseudouridine synthase"/>
    <property type="match status" value="1"/>
</dbReference>
<feature type="compositionally biased region" description="Polar residues" evidence="4">
    <location>
        <begin position="922"/>
        <end position="951"/>
    </location>
</feature>
<comment type="caution">
    <text evidence="6">The sequence shown here is derived from an EMBL/GenBank/DDBJ whole genome shotgun (WGS) entry which is preliminary data.</text>
</comment>
<dbReference type="Gene3D" id="3.30.2350.20">
    <property type="entry name" value="TruD, catalytic domain"/>
    <property type="match status" value="3"/>
</dbReference>
<gene>
    <name evidence="6" type="ORF">PVAG01_00593</name>
</gene>
<dbReference type="NCBIfam" id="TIGR00094">
    <property type="entry name" value="tRNA_TruD_broad"/>
    <property type="match status" value="1"/>
</dbReference>
<keyword evidence="3" id="KW-0413">Isomerase</keyword>
<reference evidence="6 7" key="1">
    <citation type="submission" date="2024-06" db="EMBL/GenBank/DDBJ databases">
        <title>Complete genome of Phlyctema vagabunda strain 19-DSS-EL-015.</title>
        <authorList>
            <person name="Fiorenzani C."/>
        </authorList>
    </citation>
    <scope>NUCLEOTIDE SEQUENCE [LARGE SCALE GENOMIC DNA]</scope>
    <source>
        <strain evidence="6 7">19-DSS-EL-015</strain>
    </source>
</reference>
<dbReference type="PANTHER" id="PTHR13326">
    <property type="entry name" value="TRNA PSEUDOURIDINE SYNTHASE D"/>
    <property type="match status" value="1"/>
</dbReference>
<keyword evidence="7" id="KW-1185">Reference proteome</keyword>
<dbReference type="InterPro" id="IPR020103">
    <property type="entry name" value="PsdUridine_synth_cat_dom_sf"/>
</dbReference>